<dbReference type="InterPro" id="IPR011841">
    <property type="entry name" value="T3SS_needle_YscF"/>
</dbReference>
<evidence type="ECO:0000256" key="1">
    <source>
        <dbReference type="ARBA" id="ARBA00004241"/>
    </source>
</evidence>
<dbReference type="InterPro" id="IPR021123">
    <property type="entry name" value="T3SS_needle-like"/>
</dbReference>
<dbReference type="RefSeq" id="WP_072550229.1">
    <property type="nucleotide sequence ID" value="NZ_CP021659.1"/>
</dbReference>
<evidence type="ECO:0000313" key="8">
    <source>
        <dbReference type="EMBL" id="AWK13992.1"/>
    </source>
</evidence>
<keyword evidence="4" id="KW-0964">Secreted</keyword>
<reference evidence="8 9" key="1">
    <citation type="submission" date="2017-05" db="EMBL/GenBank/DDBJ databases">
        <title>Genome sequence of Candidatus Fukatsuia symbiotica and Candidatus Hamiltonella defensa from Acyrthosiphon pisum strain 5D.</title>
        <authorList>
            <person name="Patel V.A."/>
            <person name="Chevignon G."/>
            <person name="Russell J.A."/>
            <person name="Oliver K.M."/>
        </authorList>
    </citation>
    <scope>NUCLEOTIDE SEQUENCE [LARGE SCALE GENOMIC DNA]</scope>
    <source>
        <strain evidence="8 9">5D</strain>
    </source>
</reference>
<name>A0A2U8I4C5_9GAMM</name>
<dbReference type="OrthoDB" id="6428648at2"/>
<dbReference type="Proteomes" id="UP000261875">
    <property type="component" value="Chromosome"/>
</dbReference>
<evidence type="ECO:0000313" key="9">
    <source>
        <dbReference type="Proteomes" id="UP000261875"/>
    </source>
</evidence>
<comment type="subcellular location">
    <subcellularLocation>
        <location evidence="1">Cell surface</location>
    </subcellularLocation>
    <subcellularLocation>
        <location evidence="2">Secreted</location>
    </subcellularLocation>
</comment>
<keyword evidence="9" id="KW-1185">Reference proteome</keyword>
<dbReference type="Pfam" id="PF09392">
    <property type="entry name" value="T3SS_needle_F"/>
    <property type="match status" value="1"/>
</dbReference>
<protein>
    <submittedName>
        <fullName evidence="8">EscF/YscF/HrpA family type III secretion system needle major subunit</fullName>
    </submittedName>
</protein>
<evidence type="ECO:0000256" key="7">
    <source>
        <dbReference type="ARBA" id="ARBA00035658"/>
    </source>
</evidence>
<keyword evidence="6" id="KW-0843">Virulence</keyword>
<proteinExistence type="inferred from homology"/>
<dbReference type="EMBL" id="CP021659">
    <property type="protein sequence ID" value="AWK13992.1"/>
    <property type="molecule type" value="Genomic_DNA"/>
</dbReference>
<dbReference type="SUPFAM" id="SSF140129">
    <property type="entry name" value="MxiH-like"/>
    <property type="match status" value="1"/>
</dbReference>
<dbReference type="STRING" id="1878942.GCA_900128755_01223"/>
<dbReference type="NCBIfam" id="TIGR02105">
    <property type="entry name" value="III_needle"/>
    <property type="match status" value="1"/>
</dbReference>
<evidence type="ECO:0000256" key="3">
    <source>
        <dbReference type="ARBA" id="ARBA00022448"/>
    </source>
</evidence>
<dbReference type="KEGG" id="fsm:CCS41_05050"/>
<evidence type="ECO:0000256" key="6">
    <source>
        <dbReference type="ARBA" id="ARBA00023026"/>
    </source>
</evidence>
<organism evidence="8 9">
    <name type="scientific">Candidatus Fukatsuia symbiotica</name>
    <dbReference type="NCBI Taxonomy" id="1878942"/>
    <lineage>
        <taxon>Bacteria</taxon>
        <taxon>Pseudomonadati</taxon>
        <taxon>Pseudomonadota</taxon>
        <taxon>Gammaproteobacteria</taxon>
        <taxon>Enterobacterales</taxon>
        <taxon>Yersiniaceae</taxon>
        <taxon>Candidatus Fukatsuia</taxon>
    </lineage>
</organism>
<keyword evidence="3" id="KW-0813">Transport</keyword>
<dbReference type="GO" id="GO:0030254">
    <property type="term" value="P:protein secretion by the type III secretion system"/>
    <property type="evidence" value="ECO:0007669"/>
    <property type="project" value="InterPro"/>
</dbReference>
<accession>A0A2U8I4C5</accession>
<keyword evidence="5" id="KW-0653">Protein transport</keyword>
<dbReference type="Gene3D" id="1.20.58.90">
    <property type="match status" value="1"/>
</dbReference>
<gene>
    <name evidence="8" type="ORF">CCS41_05050</name>
</gene>
<sequence length="71" mass="7936">MDIQQILDSISRQIARASQSVENKMSTSDLQNPAEMMKMQFALQQYSNFVSFGSSVTKKIFDVCSGIIAKI</sequence>
<evidence type="ECO:0000256" key="5">
    <source>
        <dbReference type="ARBA" id="ARBA00022927"/>
    </source>
</evidence>
<comment type="similarity">
    <text evidence="7">Belongs to the SctF family.</text>
</comment>
<dbReference type="GO" id="GO:0005576">
    <property type="term" value="C:extracellular region"/>
    <property type="evidence" value="ECO:0007669"/>
    <property type="project" value="UniProtKB-SubCell"/>
</dbReference>
<evidence type="ECO:0000256" key="2">
    <source>
        <dbReference type="ARBA" id="ARBA00004613"/>
    </source>
</evidence>
<dbReference type="AlphaFoldDB" id="A0A2U8I4C5"/>
<evidence type="ECO:0000256" key="4">
    <source>
        <dbReference type="ARBA" id="ARBA00022525"/>
    </source>
</evidence>
<dbReference type="GO" id="GO:0030257">
    <property type="term" value="C:type III protein secretion system complex"/>
    <property type="evidence" value="ECO:0007669"/>
    <property type="project" value="InterPro"/>
</dbReference>
<dbReference type="GO" id="GO:0009986">
    <property type="term" value="C:cell surface"/>
    <property type="evidence" value="ECO:0007669"/>
    <property type="project" value="UniProtKB-SubCell"/>
</dbReference>
<dbReference type="InterPro" id="IPR037203">
    <property type="entry name" value="T3SS_needle-like_sf"/>
</dbReference>